<evidence type="ECO:0000313" key="1">
    <source>
        <dbReference type="EMBL" id="KAJ2993078.1"/>
    </source>
</evidence>
<evidence type="ECO:0000313" key="2">
    <source>
        <dbReference type="Proteomes" id="UP001143856"/>
    </source>
</evidence>
<organism evidence="1 2">
    <name type="scientific">Xylaria curta</name>
    <dbReference type="NCBI Taxonomy" id="42375"/>
    <lineage>
        <taxon>Eukaryota</taxon>
        <taxon>Fungi</taxon>
        <taxon>Dikarya</taxon>
        <taxon>Ascomycota</taxon>
        <taxon>Pezizomycotina</taxon>
        <taxon>Sordariomycetes</taxon>
        <taxon>Xylariomycetidae</taxon>
        <taxon>Xylariales</taxon>
        <taxon>Xylariaceae</taxon>
        <taxon>Xylaria</taxon>
    </lineage>
</organism>
<dbReference type="EMBL" id="JAPDGR010000233">
    <property type="protein sequence ID" value="KAJ2993078.1"/>
    <property type="molecule type" value="Genomic_DNA"/>
</dbReference>
<dbReference type="Proteomes" id="UP001143856">
    <property type="component" value="Unassembled WGS sequence"/>
</dbReference>
<name>A0ACC1PIF6_9PEZI</name>
<reference evidence="1" key="1">
    <citation type="submission" date="2022-10" db="EMBL/GenBank/DDBJ databases">
        <title>Genome Sequence of Xylaria curta.</title>
        <authorList>
            <person name="Buettner E."/>
        </authorList>
    </citation>
    <scope>NUCLEOTIDE SEQUENCE</scope>
    <source>
        <strain evidence="1">Babe10</strain>
    </source>
</reference>
<protein>
    <submittedName>
        <fullName evidence="1">Uncharacterized protein</fullName>
    </submittedName>
</protein>
<proteinExistence type="predicted"/>
<sequence length="593" mass="66097">MALRIPAATVHPRIALETAATDYKCPSTRLPGKSRFLELFSAQLSTALHPGDSGSWAFGDNGELIGFVVAGNPQTRSCLLLPSKPALQSVWSLLSNREPPRGNRSARTVSELRLDTRDSNDTTPDEDSTTVESSLPPPSIFSLRMDRGATPSTVARSTTTMFYESRPDLSLARGSLSGGNAGLATGTASNGKFLEEQTYRLRRELERAWEIIQEKDKRLQEFGIGNPDEDLNYGAQYTAPSLSKDIGDVQLGFGLGSGLKRRTWSSPPLWEPEVSPLEDLRESNLERPFDFEFSLKGRPKTVEPYLEIDRRNVEDLRNTWQREVDTNYALRKENRELRGGIKQAIEAIHQVNGDGKEAEGHGELVKIATELRRVLHDSGDSGSLPGTVVNVKPEPELNEINLRDIPPFPQEPQGLLNSIPKLPPRQRPHKERRTLTPKGQFHRLSRVPKGHSTSLPVYESKIKTVPEEDEDDEMEDRVATKVENHAREEVKGKDNMLLSPTSTSSRPHDWVQPETAPNLDSDYSPISPRMVLSMNISQETPDLNFHEGAVQHILESSMSDTAEKAPSSSSGKKNEETDDRLTIQEKKDEHEVN</sequence>
<comment type="caution">
    <text evidence="1">The sequence shown here is derived from an EMBL/GenBank/DDBJ whole genome shotgun (WGS) entry which is preliminary data.</text>
</comment>
<keyword evidence="2" id="KW-1185">Reference proteome</keyword>
<gene>
    <name evidence="1" type="ORF">NUW58_g1956</name>
</gene>
<accession>A0ACC1PIF6</accession>